<dbReference type="eggNOG" id="COG3378">
    <property type="taxonomic scope" value="Bacteria"/>
</dbReference>
<name>K9D2T5_9FIRM</name>
<evidence type="ECO:0000313" key="5">
    <source>
        <dbReference type="EMBL" id="EKU78859.1"/>
    </source>
</evidence>
<evidence type="ECO:0000256" key="2">
    <source>
        <dbReference type="ARBA" id="ARBA00022801"/>
    </source>
</evidence>
<dbReference type="SUPFAM" id="SSF52540">
    <property type="entry name" value="P-loop containing nucleoside triphosphate hydrolases"/>
    <property type="match status" value="1"/>
</dbReference>
<dbReference type="Proteomes" id="UP000009891">
    <property type="component" value="Unassembled WGS sequence"/>
</dbReference>
<dbReference type="PROSITE" id="PS51206">
    <property type="entry name" value="SF3_HELICASE_1"/>
    <property type="match status" value="1"/>
</dbReference>
<keyword evidence="2" id="KW-0378">Hydrolase</keyword>
<dbReference type="GO" id="GO:0016787">
    <property type="term" value="F:hydrolase activity"/>
    <property type="evidence" value="ECO:0007669"/>
    <property type="project" value="UniProtKB-KW"/>
</dbReference>
<protein>
    <submittedName>
        <fullName evidence="5">Phage/plasmid primase, P4 family domain-containing protein</fullName>
    </submittedName>
</protein>
<dbReference type="HOGENOM" id="CLU_024434_1_0_9"/>
<gene>
    <name evidence="5" type="ORF">HMPREF9282_00656</name>
</gene>
<dbReference type="InterPro" id="IPR045455">
    <property type="entry name" value="NrS-1_pol-like_helicase"/>
</dbReference>
<accession>K9D2T5</accession>
<feature type="domain" description="SF3 helicase" evidence="4">
    <location>
        <begin position="348"/>
        <end position="504"/>
    </location>
</feature>
<dbReference type="InterPro" id="IPR014818">
    <property type="entry name" value="Phage/plasmid_primase_P4_C"/>
</dbReference>
<dbReference type="PANTHER" id="PTHR35372">
    <property type="entry name" value="ATP BINDING PROTEIN-RELATED"/>
    <property type="match status" value="1"/>
</dbReference>
<keyword evidence="1" id="KW-0547">Nucleotide-binding</keyword>
<sequence length="625" mass="71404">MELYKGYIKTKNKRAAEKFKGLETFKTYDEVKAYDEFAGILAEDTILIDIDNKAQSDDLMNIVQALQLKCRVYETTRGRHFLFKNSNVDKCSTKSTLAIGLLADIKIGSKASYEVLKYEGVEREKSYDTGDYESLPVWLLPIKGGKKFDDLVEGDGRNQAFFNYILTLQSAGLGIEDIRTCIRLINRYVLKEPLSDEELEVILRDDAFQKESFYTGRTFNFDVFATFLKNTYRIIRIDGQLHYYKDGIYIKGMRELEHLMIKYIPNLNQAKRREVLAYLDALILDNTAMAPAHLIAFRNGILNVGTMELLEYSPSVVLVNKIDWDYNPNAYDELVDKTLNKISCGNSEIRSNLEETVGYCLFRRNELGKAVILTGEGSNGKSTYLKMIQAVLGDDNISALDLKEIGDRFSTVMIYQKLANIGDDISGEYIPDTAVFRKVVTGDTITAEQKGQPKFEFKPYCKLIFSSNNIPRLGKGNDFSAVKRRLIIIPFNAKFSKDDPDFVPYIIDELKAQTAIEYFIVLAIEGLKRVLANKAFTESVLGGKELATYENMVDTVKGFLEEYKLNNFINQPVKDVHRAYEIYCEDNKLTAIGRNFFVTRIKKITDLKVKQQRVNGKRIQVFHND</sequence>
<keyword evidence="6" id="KW-1185">Reference proteome</keyword>
<dbReference type="Gene3D" id="3.40.50.300">
    <property type="entry name" value="P-loop containing nucleotide triphosphate hydrolases"/>
    <property type="match status" value="1"/>
</dbReference>
<evidence type="ECO:0000313" key="6">
    <source>
        <dbReference type="Proteomes" id="UP000009891"/>
    </source>
</evidence>
<evidence type="ECO:0000256" key="3">
    <source>
        <dbReference type="ARBA" id="ARBA00022840"/>
    </source>
</evidence>
<dbReference type="PANTHER" id="PTHR35372:SF2">
    <property type="entry name" value="SF3 HELICASE DOMAIN-CONTAINING PROTEIN"/>
    <property type="match status" value="1"/>
</dbReference>
<keyword evidence="3" id="KW-0067">ATP-binding</keyword>
<organism evidence="5 6">
    <name type="scientific">Veillonella seminalis ACS-216-V-Col6b</name>
    <dbReference type="NCBI Taxonomy" id="883156"/>
    <lineage>
        <taxon>Bacteria</taxon>
        <taxon>Bacillati</taxon>
        <taxon>Bacillota</taxon>
        <taxon>Negativicutes</taxon>
        <taxon>Veillonellales</taxon>
        <taxon>Veillonellaceae</taxon>
        <taxon>Veillonella</taxon>
    </lineage>
</organism>
<reference evidence="5 6" key="1">
    <citation type="submission" date="2012-09" db="EMBL/GenBank/DDBJ databases">
        <title>The Genome Sequence of Veillonella ratti ACS-216-V-COL6B.</title>
        <authorList>
            <consortium name="The Broad Institute Genome Sequencing Platform"/>
            <person name="Earl A."/>
            <person name="Ward D."/>
            <person name="Feldgarden M."/>
            <person name="Gevers D."/>
            <person name="Saerens B."/>
            <person name="Vaneechoutte M."/>
            <person name="Walker B."/>
            <person name="Young S.K."/>
            <person name="Zeng Q."/>
            <person name="Gargeya S."/>
            <person name="Fitzgerald M."/>
            <person name="Haas B."/>
            <person name="Abouelleil A."/>
            <person name="Alvarado L."/>
            <person name="Arachchi H.M."/>
            <person name="Berlin A."/>
            <person name="Chapman S.B."/>
            <person name="Goldberg J."/>
            <person name="Griggs A."/>
            <person name="Gujja S."/>
            <person name="Hansen M."/>
            <person name="Howarth C."/>
            <person name="Imamovic A."/>
            <person name="Larimer J."/>
            <person name="McCowen C."/>
            <person name="Montmayeur A."/>
            <person name="Murphy C."/>
            <person name="Neiman D."/>
            <person name="Pearson M."/>
            <person name="Priest M."/>
            <person name="Roberts A."/>
            <person name="Saif S."/>
            <person name="Shea T."/>
            <person name="Sisk P."/>
            <person name="Sykes S."/>
            <person name="Wortman J."/>
            <person name="Nusbaum C."/>
            <person name="Birren B."/>
        </authorList>
    </citation>
    <scope>NUCLEOTIDE SEQUENCE [LARGE SCALE GENOMIC DNA]</scope>
    <source>
        <strain evidence="5 6">ACS-216-V-Col6b</strain>
    </source>
</reference>
<dbReference type="RefSeq" id="WP_006555556.1">
    <property type="nucleotide sequence ID" value="NZ_JH992936.1"/>
</dbReference>
<dbReference type="Pfam" id="PF08706">
    <property type="entry name" value="D5_N"/>
    <property type="match status" value="1"/>
</dbReference>
<dbReference type="OrthoDB" id="9763644at2"/>
<dbReference type="STRING" id="883156.HMPREF9282_00656"/>
<dbReference type="EMBL" id="AHAF01000003">
    <property type="protein sequence ID" value="EKU78859.1"/>
    <property type="molecule type" value="Genomic_DNA"/>
</dbReference>
<comment type="caution">
    <text evidence="5">The sequence shown here is derived from an EMBL/GenBank/DDBJ whole genome shotgun (WGS) entry which is preliminary data.</text>
</comment>
<dbReference type="PATRIC" id="fig|883156.3.peg.640"/>
<dbReference type="InterPro" id="IPR006500">
    <property type="entry name" value="Helicase_put_C_phage/plasmid"/>
</dbReference>
<evidence type="ECO:0000256" key="1">
    <source>
        <dbReference type="ARBA" id="ARBA00022741"/>
    </source>
</evidence>
<proteinExistence type="predicted"/>
<dbReference type="SMART" id="SM00885">
    <property type="entry name" value="D5_N"/>
    <property type="match status" value="1"/>
</dbReference>
<dbReference type="GO" id="GO:0005524">
    <property type="term" value="F:ATP binding"/>
    <property type="evidence" value="ECO:0007669"/>
    <property type="project" value="UniProtKB-KW"/>
</dbReference>
<dbReference type="Pfam" id="PF19263">
    <property type="entry name" value="DUF5906"/>
    <property type="match status" value="1"/>
</dbReference>
<evidence type="ECO:0000259" key="4">
    <source>
        <dbReference type="PROSITE" id="PS51206"/>
    </source>
</evidence>
<dbReference type="InterPro" id="IPR014015">
    <property type="entry name" value="Helicase_SF3_DNA-vir"/>
</dbReference>
<dbReference type="InterPro" id="IPR051620">
    <property type="entry name" value="ORF904-like_C"/>
</dbReference>
<dbReference type="InterPro" id="IPR027417">
    <property type="entry name" value="P-loop_NTPase"/>
</dbReference>
<dbReference type="NCBIfam" id="TIGR01613">
    <property type="entry name" value="primase_Cterm"/>
    <property type="match status" value="1"/>
</dbReference>
<dbReference type="AlphaFoldDB" id="K9D2T5"/>